<dbReference type="InterPro" id="IPR055414">
    <property type="entry name" value="LRR_R13L4/SHOC2-like"/>
</dbReference>
<evidence type="ECO:0000256" key="17">
    <source>
        <dbReference type="ARBA" id="ARBA00022777"/>
    </source>
</evidence>
<keyword evidence="17" id="KW-0418">Kinase</keyword>
<evidence type="ECO:0000256" key="25">
    <source>
        <dbReference type="ARBA" id="ARBA00023180"/>
    </source>
</evidence>
<dbReference type="PANTHER" id="PTHR48053">
    <property type="entry name" value="LEUCINE RICH REPEAT FAMILY PROTEIN, EXPRESSED"/>
    <property type="match status" value="1"/>
</dbReference>
<dbReference type="InterPro" id="IPR000719">
    <property type="entry name" value="Prot_kinase_dom"/>
</dbReference>
<dbReference type="GO" id="GO:0006952">
    <property type="term" value="P:defense response"/>
    <property type="evidence" value="ECO:0007669"/>
    <property type="project" value="UniProtKB-KW"/>
</dbReference>
<keyword evidence="25" id="KW-0325">Glycoprotein</keyword>
<protein>
    <recommendedName>
        <fullName evidence="5">non-specific serine/threonine protein kinase</fullName>
        <ecNumber evidence="5">2.7.11.1</ecNumber>
    </recommendedName>
</protein>
<evidence type="ECO:0000256" key="10">
    <source>
        <dbReference type="ARBA" id="ARBA00022553"/>
    </source>
</evidence>
<feature type="domain" description="Protein kinase" evidence="31">
    <location>
        <begin position="737"/>
        <end position="1023"/>
    </location>
</feature>
<dbReference type="Gene3D" id="1.10.510.10">
    <property type="entry name" value="Transferase(Phosphotransferase) domain 1"/>
    <property type="match status" value="1"/>
</dbReference>
<keyword evidence="6" id="KW-1003">Cell membrane</keyword>
<evidence type="ECO:0000256" key="20">
    <source>
        <dbReference type="ARBA" id="ARBA00022843"/>
    </source>
</evidence>
<proteinExistence type="inferred from homology"/>
<dbReference type="Pfam" id="PF08263">
    <property type="entry name" value="LRRNT_2"/>
    <property type="match status" value="1"/>
</dbReference>
<dbReference type="SMART" id="SM00369">
    <property type="entry name" value="LRR_TYP"/>
    <property type="match status" value="6"/>
</dbReference>
<dbReference type="Gene3D" id="3.30.200.20">
    <property type="entry name" value="Phosphorylase Kinase, domain 1"/>
    <property type="match status" value="1"/>
</dbReference>
<evidence type="ECO:0000256" key="26">
    <source>
        <dbReference type="ARBA" id="ARBA00038043"/>
    </source>
</evidence>
<dbReference type="InterPro" id="IPR032675">
    <property type="entry name" value="LRR_dom_sf"/>
</dbReference>
<keyword evidence="10" id="KW-0597">Phosphoprotein</keyword>
<dbReference type="Pfam" id="PF07714">
    <property type="entry name" value="PK_Tyr_Ser-Thr"/>
    <property type="match status" value="1"/>
</dbReference>
<dbReference type="PRINTS" id="PR00019">
    <property type="entry name" value="LEURICHRPT"/>
</dbReference>
<keyword evidence="16 29" id="KW-0547">Nucleotide-binding</keyword>
<evidence type="ECO:0000256" key="29">
    <source>
        <dbReference type="PROSITE-ProRule" id="PRU10141"/>
    </source>
</evidence>
<keyword evidence="7" id="KW-0134">Cell wall</keyword>
<evidence type="ECO:0000256" key="9">
    <source>
        <dbReference type="ARBA" id="ARBA00022527"/>
    </source>
</evidence>
<dbReference type="GO" id="GO:0005524">
    <property type="term" value="F:ATP binding"/>
    <property type="evidence" value="ECO:0007669"/>
    <property type="project" value="UniProtKB-UniRule"/>
</dbReference>
<organism evidence="32 33">
    <name type="scientific">Lupinus luteus</name>
    <name type="common">European yellow lupine</name>
    <dbReference type="NCBI Taxonomy" id="3873"/>
    <lineage>
        <taxon>Eukaryota</taxon>
        <taxon>Viridiplantae</taxon>
        <taxon>Streptophyta</taxon>
        <taxon>Embryophyta</taxon>
        <taxon>Tracheophyta</taxon>
        <taxon>Spermatophyta</taxon>
        <taxon>Magnoliopsida</taxon>
        <taxon>eudicotyledons</taxon>
        <taxon>Gunneridae</taxon>
        <taxon>Pentapetalae</taxon>
        <taxon>rosids</taxon>
        <taxon>fabids</taxon>
        <taxon>Fabales</taxon>
        <taxon>Fabaceae</taxon>
        <taxon>Papilionoideae</taxon>
        <taxon>50 kb inversion clade</taxon>
        <taxon>genistoids sensu lato</taxon>
        <taxon>core genistoids</taxon>
        <taxon>Genisteae</taxon>
        <taxon>Lupinus</taxon>
    </lineage>
</organism>
<keyword evidence="33" id="KW-1185">Reference proteome</keyword>
<dbReference type="FunFam" id="3.80.10.10:FF:000333">
    <property type="entry name" value="LRR receptor-like serine/threonine-protein kinase RCH1"/>
    <property type="match status" value="1"/>
</dbReference>
<evidence type="ECO:0000256" key="15">
    <source>
        <dbReference type="ARBA" id="ARBA00022737"/>
    </source>
</evidence>
<accession>A0AAV1X910</accession>
<evidence type="ECO:0000256" key="16">
    <source>
        <dbReference type="ARBA" id="ARBA00022741"/>
    </source>
</evidence>
<dbReference type="SUPFAM" id="SSF52058">
    <property type="entry name" value="L domain-like"/>
    <property type="match status" value="1"/>
</dbReference>
<evidence type="ECO:0000259" key="31">
    <source>
        <dbReference type="PROSITE" id="PS50011"/>
    </source>
</evidence>
<keyword evidence="9" id="KW-0723">Serine/threonine-protein kinase</keyword>
<dbReference type="EC" id="2.7.11.1" evidence="5"/>
<evidence type="ECO:0000256" key="19">
    <source>
        <dbReference type="ARBA" id="ARBA00022840"/>
    </source>
</evidence>
<feature type="transmembrane region" description="Helical" evidence="30">
    <location>
        <begin position="7"/>
        <end position="30"/>
    </location>
</feature>
<dbReference type="GO" id="GO:0010082">
    <property type="term" value="P:regulation of root meristem growth"/>
    <property type="evidence" value="ECO:0007669"/>
    <property type="project" value="UniProtKB-ARBA"/>
</dbReference>
<dbReference type="FunFam" id="1.10.510.10:FF:000276">
    <property type="entry name" value="LRR receptor-like serine/threonine-protein kinase RCH1"/>
    <property type="match status" value="1"/>
</dbReference>
<keyword evidence="12" id="KW-0808">Transferase</keyword>
<dbReference type="InterPro" id="IPR051716">
    <property type="entry name" value="Plant_RL_S/T_kinase"/>
</dbReference>
<comment type="subcellular location">
    <subcellularLocation>
        <location evidence="3">Cell membrane</location>
        <topology evidence="3">Single-pass type I membrane protein</topology>
    </subcellularLocation>
    <subcellularLocation>
        <location evidence="1">Membrane</location>
        <topology evidence="1">Peripheral membrane protein</topology>
    </subcellularLocation>
    <subcellularLocation>
        <location evidence="2">Secreted</location>
        <location evidence="2">Cell wall</location>
    </subcellularLocation>
</comment>
<dbReference type="InterPro" id="IPR003591">
    <property type="entry name" value="Leu-rich_rpt_typical-subtyp"/>
</dbReference>
<dbReference type="FunFam" id="3.80.10.10:FF:000400">
    <property type="entry name" value="Nuclear pore complex protein NUP107"/>
    <property type="match status" value="1"/>
</dbReference>
<dbReference type="Gene3D" id="3.80.10.10">
    <property type="entry name" value="Ribonuclease Inhibitor"/>
    <property type="match status" value="6"/>
</dbReference>
<evidence type="ECO:0000256" key="18">
    <source>
        <dbReference type="ARBA" id="ARBA00022821"/>
    </source>
</evidence>
<dbReference type="InterPro" id="IPR017441">
    <property type="entry name" value="Protein_kinase_ATP_BS"/>
</dbReference>
<evidence type="ECO:0000256" key="14">
    <source>
        <dbReference type="ARBA" id="ARBA00022729"/>
    </source>
</evidence>
<evidence type="ECO:0000256" key="28">
    <source>
        <dbReference type="ARBA" id="ARBA00048679"/>
    </source>
</evidence>
<keyword evidence="24" id="KW-0675">Receptor</keyword>
<comment type="similarity">
    <text evidence="4">Belongs to the protein kinase superfamily. Ser/Thr protein kinase family.</text>
</comment>
<dbReference type="GO" id="GO:2000280">
    <property type="term" value="P:regulation of root development"/>
    <property type="evidence" value="ECO:0007669"/>
    <property type="project" value="UniProtKB-ARBA"/>
</dbReference>
<keyword evidence="20" id="KW-0832">Ubl conjugation</keyword>
<dbReference type="PROSITE" id="PS00108">
    <property type="entry name" value="PROTEIN_KINASE_ST"/>
    <property type="match status" value="1"/>
</dbReference>
<evidence type="ECO:0000256" key="24">
    <source>
        <dbReference type="ARBA" id="ARBA00023170"/>
    </source>
</evidence>
<gene>
    <name evidence="32" type="ORF">LLUT_LOCUS19244</name>
</gene>
<keyword evidence="11" id="KW-0433">Leucine-rich repeat</keyword>
<dbReference type="Proteomes" id="UP001497480">
    <property type="component" value="Unassembled WGS sequence"/>
</dbReference>
<keyword evidence="23" id="KW-1015">Disulfide bond</keyword>
<dbReference type="SUPFAM" id="SSF52047">
    <property type="entry name" value="RNI-like"/>
    <property type="match status" value="1"/>
</dbReference>
<keyword evidence="15" id="KW-0677">Repeat</keyword>
<dbReference type="GO" id="GO:0042277">
    <property type="term" value="F:peptide binding"/>
    <property type="evidence" value="ECO:0007669"/>
    <property type="project" value="UniProtKB-ARBA"/>
</dbReference>
<evidence type="ECO:0000256" key="23">
    <source>
        <dbReference type="ARBA" id="ARBA00023157"/>
    </source>
</evidence>
<dbReference type="EMBL" id="CAXHTB010000013">
    <property type="protein sequence ID" value="CAL0318184.1"/>
    <property type="molecule type" value="Genomic_DNA"/>
</dbReference>
<dbReference type="InterPro" id="IPR011009">
    <property type="entry name" value="Kinase-like_dom_sf"/>
</dbReference>
<evidence type="ECO:0000256" key="12">
    <source>
        <dbReference type="ARBA" id="ARBA00022679"/>
    </source>
</evidence>
<comment type="catalytic activity">
    <reaction evidence="27">
        <text>L-threonyl-[protein] + ATP = O-phospho-L-threonyl-[protein] + ADP + H(+)</text>
        <dbReference type="Rhea" id="RHEA:46608"/>
        <dbReference type="Rhea" id="RHEA-COMP:11060"/>
        <dbReference type="Rhea" id="RHEA-COMP:11605"/>
        <dbReference type="ChEBI" id="CHEBI:15378"/>
        <dbReference type="ChEBI" id="CHEBI:30013"/>
        <dbReference type="ChEBI" id="CHEBI:30616"/>
        <dbReference type="ChEBI" id="CHEBI:61977"/>
        <dbReference type="ChEBI" id="CHEBI:456216"/>
        <dbReference type="EC" id="2.7.11.1"/>
    </reaction>
</comment>
<evidence type="ECO:0000256" key="5">
    <source>
        <dbReference type="ARBA" id="ARBA00012513"/>
    </source>
</evidence>
<dbReference type="Pfam" id="PF00560">
    <property type="entry name" value="LRR_1"/>
    <property type="match status" value="3"/>
</dbReference>
<evidence type="ECO:0000256" key="1">
    <source>
        <dbReference type="ARBA" id="ARBA00004170"/>
    </source>
</evidence>
<dbReference type="InterPro" id="IPR008271">
    <property type="entry name" value="Ser/Thr_kinase_AS"/>
</dbReference>
<keyword evidence="18" id="KW-0611">Plant defense</keyword>
<keyword evidence="8" id="KW-0964">Secreted</keyword>
<comment type="catalytic activity">
    <reaction evidence="28">
        <text>L-seryl-[protein] + ATP = O-phospho-L-seryl-[protein] + ADP + H(+)</text>
        <dbReference type="Rhea" id="RHEA:17989"/>
        <dbReference type="Rhea" id="RHEA-COMP:9863"/>
        <dbReference type="Rhea" id="RHEA-COMP:11604"/>
        <dbReference type="ChEBI" id="CHEBI:15378"/>
        <dbReference type="ChEBI" id="CHEBI:29999"/>
        <dbReference type="ChEBI" id="CHEBI:30616"/>
        <dbReference type="ChEBI" id="CHEBI:83421"/>
        <dbReference type="ChEBI" id="CHEBI:456216"/>
        <dbReference type="EC" id="2.7.11.1"/>
    </reaction>
</comment>
<evidence type="ECO:0000256" key="8">
    <source>
        <dbReference type="ARBA" id="ARBA00022525"/>
    </source>
</evidence>
<sequence>MLISRQTFYTFSSSFLCIIFLHTTLLYGLAFSSNHEASILFTWLHSSSSPSPPSFSNWNIHDTNPCKWSCITCSSLGFVTEINIESVPLQLPIPTNLSSFPFLNKLVISDANLTGTIPFDIGDCSSLTALDLSSNNLVGSIPSSIGNLNNLVNLSLNSNQLTGKIPVEIRNCIGLKNLLLFDNQLGGSIPPELGKLLQLEVLRAGGNKDIAGKIPEELGECRNLTVLGLADTRISGSLPASLGKLKKLQTLSIYTTMLSGEIPPDLEIGNCTSLRKFDLSLNSLSGTIPLSLGGLLKLEEFMISDNNVSGSIPSSFSNAKNLQQLQVDTNQISGLIPVELGKLSNLLVFFAWQNQLEGSIPSTLGNCSKLQALDLSHNALTGSIPASLFLLQNLTKMLLISNDISGSIPSEIGSCASLIRLRLGNNRITGSIPKTICNLKSLNFLDLSGNRLSGPVPDDIGSCTELQMIDLSSNNLEGPLPNSLSSLSSLQVLDASSNKFSGSIAPSFGHLVFLSKLILGNNLFSGSIPAALGLCSNLQLLDLSSNQFTGNIPAELGLIESLEIALNLSSNSLSGPIPPQISALNKLSILDLSHNQLEGDLQSLGLLYNLVSLNVSYNKFTGFLPDNKLFRQLSSKDLTGNQGLCNSGQDSCFVNGSGKTSLSLNGNDARKSRRLKLAIGLLITLTVIMIIMGITAVIKARTDIRDEDSELGGESWAWQFIPFQKLNFSVEQILRCLVDRNVIGKGCSGVVYRAEMDNGEVIAVKKLWPITNDAGEAFRDEKSGVRDSFSTEVKTLGSIRHKNIVRFLGCCWNKKNRLLIFDYMANGSLSSILHERTGNSLEWELRYRILLGSAEGLAYLHHDCVPPIVHRDIKANNILIGLEFEPYIADFGLAKLVDNGDFGRSSNTVAGSYGYIAPEYGYMMKITEKSDVYSYGIVMLEVLTGKQPIDPTIQDGLHVVDWVRKKRGLEVLDPSLLSRPESEIEEMMQALGIALLCVNSSPDERPTMRDIVAMLKEIRHEREEYAKFDVLLKGSPANENKSTSGVLATTSSVPVMQNLNAKSNNTSFSVTSLLHSSSSSRA</sequence>
<evidence type="ECO:0000256" key="2">
    <source>
        <dbReference type="ARBA" id="ARBA00004191"/>
    </source>
</evidence>
<keyword evidence="14" id="KW-0732">Signal</keyword>
<dbReference type="PANTHER" id="PTHR48053:SF165">
    <property type="entry name" value="RECEPTOR-LIKE PROTEIN KINASE 2 ISOFORM X2"/>
    <property type="match status" value="1"/>
</dbReference>
<dbReference type="PROSITE" id="PS00107">
    <property type="entry name" value="PROTEIN_KINASE_ATP"/>
    <property type="match status" value="1"/>
</dbReference>
<dbReference type="GO" id="GO:0010078">
    <property type="term" value="P:maintenance of root meristem identity"/>
    <property type="evidence" value="ECO:0007669"/>
    <property type="project" value="UniProtKB-ARBA"/>
</dbReference>
<keyword evidence="19 29" id="KW-0067">ATP-binding</keyword>
<evidence type="ECO:0000313" key="33">
    <source>
        <dbReference type="Proteomes" id="UP001497480"/>
    </source>
</evidence>
<dbReference type="FunFam" id="3.80.10.10:FF:000775">
    <property type="entry name" value="Predicted protein"/>
    <property type="match status" value="1"/>
</dbReference>
<evidence type="ECO:0000256" key="21">
    <source>
        <dbReference type="ARBA" id="ARBA00022989"/>
    </source>
</evidence>
<dbReference type="SMART" id="SM00220">
    <property type="entry name" value="S_TKc"/>
    <property type="match status" value="1"/>
</dbReference>
<dbReference type="Pfam" id="PF23598">
    <property type="entry name" value="LRR_14"/>
    <property type="match status" value="2"/>
</dbReference>
<dbReference type="GO" id="GO:0005886">
    <property type="term" value="C:plasma membrane"/>
    <property type="evidence" value="ECO:0007669"/>
    <property type="project" value="UniProtKB-SubCell"/>
</dbReference>
<dbReference type="InterPro" id="IPR013210">
    <property type="entry name" value="LRR_N_plant-typ"/>
</dbReference>
<evidence type="ECO:0000256" key="11">
    <source>
        <dbReference type="ARBA" id="ARBA00022614"/>
    </source>
</evidence>
<evidence type="ECO:0000256" key="27">
    <source>
        <dbReference type="ARBA" id="ARBA00047899"/>
    </source>
</evidence>
<evidence type="ECO:0000256" key="13">
    <source>
        <dbReference type="ARBA" id="ARBA00022692"/>
    </source>
</evidence>
<feature type="binding site" evidence="29">
    <location>
        <position position="766"/>
    </location>
    <ligand>
        <name>ATP</name>
        <dbReference type="ChEBI" id="CHEBI:30616"/>
    </ligand>
</feature>
<dbReference type="PROSITE" id="PS51450">
    <property type="entry name" value="LRR"/>
    <property type="match status" value="2"/>
</dbReference>
<dbReference type="PROSITE" id="PS50011">
    <property type="entry name" value="PROTEIN_KINASE_DOM"/>
    <property type="match status" value="1"/>
</dbReference>
<feature type="transmembrane region" description="Helical" evidence="30">
    <location>
        <begin position="677"/>
        <end position="698"/>
    </location>
</feature>
<evidence type="ECO:0000256" key="30">
    <source>
        <dbReference type="SAM" id="Phobius"/>
    </source>
</evidence>
<keyword evidence="13 30" id="KW-0812">Transmembrane</keyword>
<dbReference type="FunFam" id="3.30.200.20:FF:000517">
    <property type="entry name" value="probable LRR receptor-like serine/threonine-protein kinase At1g34110"/>
    <property type="match status" value="1"/>
</dbReference>
<evidence type="ECO:0000256" key="4">
    <source>
        <dbReference type="ARBA" id="ARBA00008684"/>
    </source>
</evidence>
<dbReference type="SUPFAM" id="SSF56112">
    <property type="entry name" value="Protein kinase-like (PK-like)"/>
    <property type="match status" value="1"/>
</dbReference>
<dbReference type="AlphaFoldDB" id="A0AAV1X910"/>
<evidence type="ECO:0000256" key="22">
    <source>
        <dbReference type="ARBA" id="ARBA00023136"/>
    </source>
</evidence>
<keyword evidence="22 30" id="KW-0472">Membrane</keyword>
<evidence type="ECO:0000256" key="3">
    <source>
        <dbReference type="ARBA" id="ARBA00004251"/>
    </source>
</evidence>
<comment type="similarity">
    <text evidence="26">Belongs to the polygalacturonase-inhibiting protein family.</text>
</comment>
<evidence type="ECO:0000256" key="7">
    <source>
        <dbReference type="ARBA" id="ARBA00022512"/>
    </source>
</evidence>
<dbReference type="InterPro" id="IPR001245">
    <property type="entry name" value="Ser-Thr/Tyr_kinase_cat_dom"/>
</dbReference>
<comment type="caution">
    <text evidence="32">The sequence shown here is derived from an EMBL/GenBank/DDBJ whole genome shotgun (WGS) entry which is preliminary data.</text>
</comment>
<name>A0AAV1X910_LUPLU</name>
<evidence type="ECO:0000256" key="6">
    <source>
        <dbReference type="ARBA" id="ARBA00022475"/>
    </source>
</evidence>
<dbReference type="InterPro" id="IPR001611">
    <property type="entry name" value="Leu-rich_rpt"/>
</dbReference>
<reference evidence="32 33" key="1">
    <citation type="submission" date="2024-03" db="EMBL/GenBank/DDBJ databases">
        <authorList>
            <person name="Martinez-Hernandez J."/>
        </authorList>
    </citation>
    <scope>NUCLEOTIDE SEQUENCE [LARGE SCALE GENOMIC DNA]</scope>
</reference>
<evidence type="ECO:0000313" key="32">
    <source>
        <dbReference type="EMBL" id="CAL0318184.1"/>
    </source>
</evidence>
<keyword evidence="21 30" id="KW-1133">Transmembrane helix</keyword>
<dbReference type="GO" id="GO:0001653">
    <property type="term" value="F:peptide receptor activity"/>
    <property type="evidence" value="ECO:0007669"/>
    <property type="project" value="UniProtKB-ARBA"/>
</dbReference>
<dbReference type="GO" id="GO:0004674">
    <property type="term" value="F:protein serine/threonine kinase activity"/>
    <property type="evidence" value="ECO:0007669"/>
    <property type="project" value="UniProtKB-KW"/>
</dbReference>